<sequence>MTLITRTLTITLLLFPLLLRAVGPADAQTIWRLLDYVAVDYPNAVQAGAVVATGEYAEMQDFAGTVQREIAALPPKAQQSDLVKGASALTAAITSKADGAVVATLARQLATELLSAYPVPLAPSAAPDLAKGTALYATQCSGCHGTMGRGDGPLAANLTPKPVNFTDATRARERSIFGLYQVVTQGLDGTSMPSFAALPDADRWALAFTVGQFAFPASEVDAGKALWEGKPQFREALPNLEALVSQRPASLATSSDEATASALTAYLRRHPEAVLPTRTQSLQIVRAHLAEAVAAYQQGNRESAGRLAVAAYLDGFEPLEPVLAIKAPDLMRTIETAMTGLRGQIASGVEPKQIEQAVAGIESNLALAETALDTNSSSAGSAFAGAFAILLREGVEALLVVVAILAFLRKAGRAEAIRYVHGGTLVALLGGVATWGAATYLVTISGASREVIEGASGLFAAAVLVFIGIWMHGKSQAGAWQQYVRQKIGAALSKQSLWGLFVLSFVVVYREVFETILFYVALWSQGNGHAVIAGALAASASLAVIAWLLLRYSKRLPLAQFFSWSALLMALLAVVLTGKGVAGLQEANLISSQLINLPRVDLLGFYPTAQGVMAQALCAAVLILGFLWNRHTANQKVESRPVVERSQ</sequence>
<dbReference type="GO" id="GO:0046872">
    <property type="term" value="F:metal ion binding"/>
    <property type="evidence" value="ECO:0007669"/>
    <property type="project" value="UniProtKB-KW"/>
</dbReference>
<dbReference type="PROSITE" id="PS51007">
    <property type="entry name" value="CYTC"/>
    <property type="match status" value="1"/>
</dbReference>
<evidence type="ECO:0000313" key="13">
    <source>
        <dbReference type="EMBL" id="ROH89695.1"/>
    </source>
</evidence>
<name>A0A3N0VAG2_9GAMM</name>
<evidence type="ECO:0000313" key="14">
    <source>
        <dbReference type="Proteomes" id="UP000282106"/>
    </source>
</evidence>
<evidence type="ECO:0000256" key="10">
    <source>
        <dbReference type="SAM" id="Phobius"/>
    </source>
</evidence>
<dbReference type="EMBL" id="RJVO01000004">
    <property type="protein sequence ID" value="ROH89695.1"/>
    <property type="molecule type" value="Genomic_DNA"/>
</dbReference>
<dbReference type="Gene3D" id="1.10.760.10">
    <property type="entry name" value="Cytochrome c-like domain"/>
    <property type="match status" value="1"/>
</dbReference>
<comment type="subcellular location">
    <subcellularLocation>
        <location evidence="1">Membrane</location>
        <topology evidence="1">Multi-pass membrane protein</topology>
    </subcellularLocation>
</comment>
<feature type="transmembrane region" description="Helical" evidence="10">
    <location>
        <begin position="562"/>
        <end position="584"/>
    </location>
</feature>
<feature type="transmembrane region" description="Helical" evidence="10">
    <location>
        <begin position="382"/>
        <end position="408"/>
    </location>
</feature>
<feature type="signal peptide" evidence="11">
    <location>
        <begin position="1"/>
        <end position="27"/>
    </location>
</feature>
<feature type="transmembrane region" description="Helical" evidence="10">
    <location>
        <begin position="604"/>
        <end position="628"/>
    </location>
</feature>
<dbReference type="Pfam" id="PF03239">
    <property type="entry name" value="FTR1"/>
    <property type="match status" value="1"/>
</dbReference>
<evidence type="ECO:0000256" key="3">
    <source>
        <dbReference type="ARBA" id="ARBA00022617"/>
    </source>
</evidence>
<evidence type="ECO:0000256" key="5">
    <source>
        <dbReference type="ARBA" id="ARBA00022723"/>
    </source>
</evidence>
<keyword evidence="4 10" id="KW-0812">Transmembrane</keyword>
<feature type="chain" id="PRO_5017966627" evidence="11">
    <location>
        <begin position="28"/>
        <end position="647"/>
    </location>
</feature>
<evidence type="ECO:0000256" key="4">
    <source>
        <dbReference type="ARBA" id="ARBA00022692"/>
    </source>
</evidence>
<keyword evidence="11" id="KW-0732">Signal</keyword>
<keyword evidence="14" id="KW-1185">Reference proteome</keyword>
<dbReference type="Pfam" id="PF13442">
    <property type="entry name" value="Cytochrome_CBB3"/>
    <property type="match status" value="1"/>
</dbReference>
<keyword evidence="3 9" id="KW-0349">Heme</keyword>
<dbReference type="GO" id="GO:0015093">
    <property type="term" value="F:ferrous iron transmembrane transporter activity"/>
    <property type="evidence" value="ECO:0007669"/>
    <property type="project" value="TreeGrafter"/>
</dbReference>
<dbReference type="PANTHER" id="PTHR31632">
    <property type="entry name" value="IRON TRANSPORTER FTH1"/>
    <property type="match status" value="1"/>
</dbReference>
<dbReference type="SUPFAM" id="SSF46626">
    <property type="entry name" value="Cytochrome c"/>
    <property type="match status" value="1"/>
</dbReference>
<evidence type="ECO:0000259" key="12">
    <source>
        <dbReference type="PROSITE" id="PS51007"/>
    </source>
</evidence>
<evidence type="ECO:0000256" key="1">
    <source>
        <dbReference type="ARBA" id="ARBA00004141"/>
    </source>
</evidence>
<dbReference type="GO" id="GO:0033573">
    <property type="term" value="C:high-affinity iron permease complex"/>
    <property type="evidence" value="ECO:0007669"/>
    <property type="project" value="InterPro"/>
</dbReference>
<dbReference type="GO" id="GO:0009055">
    <property type="term" value="F:electron transfer activity"/>
    <property type="evidence" value="ECO:0007669"/>
    <property type="project" value="InterPro"/>
</dbReference>
<feature type="domain" description="Cytochrome c" evidence="12">
    <location>
        <begin position="127"/>
        <end position="317"/>
    </location>
</feature>
<dbReference type="PANTHER" id="PTHR31632:SF2">
    <property type="entry name" value="PLASMA MEMBRANE IRON PERMEASE"/>
    <property type="match status" value="1"/>
</dbReference>
<dbReference type="Proteomes" id="UP000282106">
    <property type="component" value="Unassembled WGS sequence"/>
</dbReference>
<dbReference type="GO" id="GO:0020037">
    <property type="term" value="F:heme binding"/>
    <property type="evidence" value="ECO:0007669"/>
    <property type="project" value="InterPro"/>
</dbReference>
<dbReference type="AlphaFoldDB" id="A0A3N0VAG2"/>
<feature type="transmembrane region" description="Helical" evidence="10">
    <location>
        <begin position="420"/>
        <end position="442"/>
    </location>
</feature>
<comment type="caution">
    <text evidence="13">The sequence shown here is derived from an EMBL/GenBank/DDBJ whole genome shotgun (WGS) entry which is preliminary data.</text>
</comment>
<keyword evidence="6 10" id="KW-1133">Transmembrane helix</keyword>
<protein>
    <submittedName>
        <fullName evidence="13">Iron permease</fullName>
    </submittedName>
</protein>
<reference evidence="13 14" key="1">
    <citation type="submission" date="2018-10" db="EMBL/GenBank/DDBJ databases">
        <authorList>
            <person name="Chen W.-M."/>
        </authorList>
    </citation>
    <scope>NUCLEOTIDE SEQUENCE [LARGE SCALE GENOMIC DNA]</scope>
    <source>
        <strain evidence="13 14">THS-13</strain>
    </source>
</reference>
<evidence type="ECO:0000256" key="9">
    <source>
        <dbReference type="PROSITE-ProRule" id="PRU00433"/>
    </source>
</evidence>
<dbReference type="RefSeq" id="WP_123211992.1">
    <property type="nucleotide sequence ID" value="NZ_RJVO01000004.1"/>
</dbReference>
<feature type="transmembrane region" description="Helical" evidence="10">
    <location>
        <begin position="497"/>
        <end position="522"/>
    </location>
</feature>
<dbReference type="InterPro" id="IPR036909">
    <property type="entry name" value="Cyt_c-like_dom_sf"/>
</dbReference>
<keyword evidence="5 9" id="KW-0479">Metal-binding</keyword>
<feature type="transmembrane region" description="Helical" evidence="10">
    <location>
        <begin position="528"/>
        <end position="550"/>
    </location>
</feature>
<evidence type="ECO:0000256" key="11">
    <source>
        <dbReference type="SAM" id="SignalP"/>
    </source>
</evidence>
<dbReference type="InterPro" id="IPR009056">
    <property type="entry name" value="Cyt_c-like_dom"/>
</dbReference>
<proteinExistence type="inferred from homology"/>
<dbReference type="InterPro" id="IPR004923">
    <property type="entry name" value="FTR1/Fip1/EfeU"/>
</dbReference>
<comment type="similarity">
    <text evidence="2">Belongs to the oxidase-dependent Fe transporter (OFeT) (TC 9.A.10.1) family.</text>
</comment>
<keyword evidence="7 9" id="KW-0408">Iron</keyword>
<evidence type="ECO:0000256" key="6">
    <source>
        <dbReference type="ARBA" id="ARBA00022989"/>
    </source>
</evidence>
<gene>
    <name evidence="13" type="ORF">ED208_11270</name>
</gene>
<organism evidence="13 14">
    <name type="scientific">Stagnimonas aquatica</name>
    <dbReference type="NCBI Taxonomy" id="2689987"/>
    <lineage>
        <taxon>Bacteria</taxon>
        <taxon>Pseudomonadati</taxon>
        <taxon>Pseudomonadota</taxon>
        <taxon>Gammaproteobacteria</taxon>
        <taxon>Nevskiales</taxon>
        <taxon>Nevskiaceae</taxon>
        <taxon>Stagnimonas</taxon>
    </lineage>
</organism>
<evidence type="ECO:0000256" key="8">
    <source>
        <dbReference type="ARBA" id="ARBA00023136"/>
    </source>
</evidence>
<evidence type="ECO:0000256" key="2">
    <source>
        <dbReference type="ARBA" id="ARBA00008333"/>
    </source>
</evidence>
<keyword evidence="8 10" id="KW-0472">Membrane</keyword>
<accession>A0A3N0VAG2</accession>
<evidence type="ECO:0000256" key="7">
    <source>
        <dbReference type="ARBA" id="ARBA00023004"/>
    </source>
</evidence>
<feature type="transmembrane region" description="Helical" evidence="10">
    <location>
        <begin position="454"/>
        <end position="473"/>
    </location>
</feature>
<dbReference type="InParanoid" id="A0A3N0VAG2"/>